<keyword evidence="1" id="KW-1133">Transmembrane helix</keyword>
<accession>A0A939FN53</accession>
<keyword evidence="4" id="KW-1185">Reference proteome</keyword>
<name>A0A939FN53_9ACTN</name>
<protein>
    <submittedName>
        <fullName evidence="3">Beta-lactamase family protein</fullName>
    </submittedName>
</protein>
<keyword evidence="1" id="KW-0472">Membrane</keyword>
<dbReference type="InterPro" id="IPR012338">
    <property type="entry name" value="Beta-lactam/transpept-like"/>
</dbReference>
<dbReference type="Gene3D" id="3.40.710.10">
    <property type="entry name" value="DD-peptidase/beta-lactamase superfamily"/>
    <property type="match status" value="1"/>
</dbReference>
<dbReference type="EMBL" id="JAFMOF010000002">
    <property type="protein sequence ID" value="MBO0653583.1"/>
    <property type="molecule type" value="Genomic_DNA"/>
</dbReference>
<dbReference type="InterPro" id="IPR001466">
    <property type="entry name" value="Beta-lactam-related"/>
</dbReference>
<reference evidence="3" key="1">
    <citation type="submission" date="2021-03" db="EMBL/GenBank/DDBJ databases">
        <title>Streptomyces strains.</title>
        <authorList>
            <person name="Lund M.B."/>
            <person name="Toerring T."/>
        </authorList>
    </citation>
    <scope>NUCLEOTIDE SEQUENCE</scope>
    <source>
        <strain evidence="3">JCM 4242</strain>
    </source>
</reference>
<proteinExistence type="predicted"/>
<dbReference type="Proteomes" id="UP000664781">
    <property type="component" value="Unassembled WGS sequence"/>
</dbReference>
<evidence type="ECO:0000256" key="1">
    <source>
        <dbReference type="SAM" id="Phobius"/>
    </source>
</evidence>
<evidence type="ECO:0000259" key="2">
    <source>
        <dbReference type="Pfam" id="PF00144"/>
    </source>
</evidence>
<feature type="transmembrane region" description="Helical" evidence="1">
    <location>
        <begin position="12"/>
        <end position="34"/>
    </location>
</feature>
<evidence type="ECO:0000313" key="3">
    <source>
        <dbReference type="EMBL" id="MBO0653583.1"/>
    </source>
</evidence>
<evidence type="ECO:0000313" key="4">
    <source>
        <dbReference type="Proteomes" id="UP000664781"/>
    </source>
</evidence>
<dbReference type="Pfam" id="PF00144">
    <property type="entry name" value="Beta-lactamase"/>
    <property type="match status" value="1"/>
</dbReference>
<feature type="transmembrane region" description="Helical" evidence="1">
    <location>
        <begin position="484"/>
        <end position="502"/>
    </location>
</feature>
<comment type="caution">
    <text evidence="3">The sequence shown here is derived from an EMBL/GenBank/DDBJ whole genome shotgun (WGS) entry which is preliminary data.</text>
</comment>
<sequence length="503" mass="53860">MRPTRSWKKQWWLRIFASLGVSASITLTAVAFLAPRPAHLSGRTTGDRQLAERVRTAVGASPGYRGLSVAFLDRDQIRLAGLGDSGNPERPDVDESTVFEAGSLGKPMTGMLLAELSEHDGLPLDSPLERLLPSMQFDDPALKAVTLRDLASHRSGLDQMPSNIDMFLRDTSSRIFGNDPYRGLTEKHVFAAAENAAVSSVGRFQYSNLGMALAGHTAARVVGKPYVELLKNNVLTPLQMNSTRIVQREADIPARSATGQKAAGATMQHWIASGYSPAGDIWTTSKDMALLLRSVALGVGPGADAATPRFDAGHARQIGLGWYTTSIEGRDITWHDGATGGFTSYMGFDRNSKQGVVVLSNTDQPVVAIGQRLLGLTPDGPQPRSPRTAVTLLCIAGAALPALYVMLLRRPTALYRTYLMLSLAFGTTLLVLVRRLGDWLTVPPTSWALGCGLLALAACQSATKQTSTASHPHAPSPLKTTLLGSRYAMLLLALLLLATVAVL</sequence>
<keyword evidence="1" id="KW-0812">Transmembrane</keyword>
<feature type="transmembrane region" description="Helical" evidence="1">
    <location>
        <begin position="415"/>
        <end position="433"/>
    </location>
</feature>
<gene>
    <name evidence="3" type="ORF">J1792_12550</name>
</gene>
<dbReference type="PANTHER" id="PTHR46825:SF15">
    <property type="entry name" value="BETA-LACTAMASE-RELATED DOMAIN-CONTAINING PROTEIN"/>
    <property type="match status" value="1"/>
</dbReference>
<dbReference type="SUPFAM" id="SSF56601">
    <property type="entry name" value="beta-lactamase/transpeptidase-like"/>
    <property type="match status" value="1"/>
</dbReference>
<dbReference type="AlphaFoldDB" id="A0A939FN53"/>
<organism evidence="3 4">
    <name type="scientific">Streptomyces triculaminicus</name>
    <dbReference type="NCBI Taxonomy" id="2816232"/>
    <lineage>
        <taxon>Bacteria</taxon>
        <taxon>Bacillati</taxon>
        <taxon>Actinomycetota</taxon>
        <taxon>Actinomycetes</taxon>
        <taxon>Kitasatosporales</taxon>
        <taxon>Streptomycetaceae</taxon>
        <taxon>Streptomyces</taxon>
    </lineage>
</organism>
<feature type="transmembrane region" description="Helical" evidence="1">
    <location>
        <begin position="389"/>
        <end position="408"/>
    </location>
</feature>
<feature type="domain" description="Beta-lactamase-related" evidence="2">
    <location>
        <begin position="59"/>
        <end position="365"/>
    </location>
</feature>
<dbReference type="InterPro" id="IPR050491">
    <property type="entry name" value="AmpC-like"/>
</dbReference>
<feature type="transmembrane region" description="Helical" evidence="1">
    <location>
        <begin position="445"/>
        <end position="463"/>
    </location>
</feature>
<dbReference type="PANTHER" id="PTHR46825">
    <property type="entry name" value="D-ALANYL-D-ALANINE-CARBOXYPEPTIDASE/ENDOPEPTIDASE AMPH"/>
    <property type="match status" value="1"/>
</dbReference>